<dbReference type="Proteomes" id="UP000001631">
    <property type="component" value="Unassembled WGS sequence"/>
</dbReference>
<dbReference type="EMBL" id="GG663365">
    <property type="protein sequence ID" value="EEH09442.1"/>
    <property type="molecule type" value="Genomic_DNA"/>
</dbReference>
<proteinExistence type="predicted"/>
<dbReference type="HOGENOM" id="CLU_1739988_0_0_1"/>
<dbReference type="RefSeq" id="XP_045289923.1">
    <property type="nucleotide sequence ID" value="XM_045430028.1"/>
</dbReference>
<protein>
    <submittedName>
        <fullName evidence="1">Uncharacterized protein</fullName>
    </submittedName>
</protein>
<evidence type="ECO:0000313" key="2">
    <source>
        <dbReference type="Proteomes" id="UP000001631"/>
    </source>
</evidence>
<reference evidence="1" key="1">
    <citation type="submission" date="2009-02" db="EMBL/GenBank/DDBJ databases">
        <title>The Genome Sequence of Ajellomyces capsulatus strain G186AR.</title>
        <authorList>
            <consortium name="The Broad Institute Genome Sequencing Platform"/>
            <person name="Champion M."/>
            <person name="Cuomo C."/>
            <person name="Ma L.-J."/>
            <person name="Henn M.R."/>
            <person name="Sil A."/>
            <person name="Goldman B."/>
            <person name="Young S.K."/>
            <person name="Kodira C.D."/>
            <person name="Zeng Q."/>
            <person name="Koehrsen M."/>
            <person name="Alvarado L."/>
            <person name="Berlin A."/>
            <person name="Borenstein D."/>
            <person name="Chen Z."/>
            <person name="Engels R."/>
            <person name="Freedman E."/>
            <person name="Gellesch M."/>
            <person name="Goldberg J."/>
            <person name="Griggs A."/>
            <person name="Gujja S."/>
            <person name="Heiman D."/>
            <person name="Hepburn T."/>
            <person name="Howarth C."/>
            <person name="Jen D."/>
            <person name="Larson L."/>
            <person name="Lewis B."/>
            <person name="Mehta T."/>
            <person name="Park D."/>
            <person name="Pearson M."/>
            <person name="Roberts A."/>
            <person name="Saif S."/>
            <person name="Shea T."/>
            <person name="Shenoy N."/>
            <person name="Sisk P."/>
            <person name="Stolte C."/>
            <person name="Sykes S."/>
            <person name="Walk T."/>
            <person name="White J."/>
            <person name="Yandava C."/>
            <person name="Klein B."/>
            <person name="McEwen J.G."/>
            <person name="Puccia R."/>
            <person name="Goldman G.H."/>
            <person name="Felipe M.S."/>
            <person name="Nino-Vega G."/>
            <person name="San-Blas G."/>
            <person name="Taylor J."/>
            <person name="Mendoza L."/>
            <person name="Galagan J."/>
            <person name="Nusbaum C."/>
            <person name="Birren B."/>
        </authorList>
    </citation>
    <scope>NUCLEOTIDE SEQUENCE</scope>
    <source>
        <strain evidence="1">G186AR</strain>
    </source>
</reference>
<organism evidence="1 2">
    <name type="scientific">Ajellomyces capsulatus (strain G186AR / H82 / ATCC MYA-2454 / RMSCC 2432)</name>
    <name type="common">Darling's disease fungus</name>
    <name type="synonym">Histoplasma capsulatum</name>
    <dbReference type="NCBI Taxonomy" id="447093"/>
    <lineage>
        <taxon>Eukaryota</taxon>
        <taxon>Fungi</taxon>
        <taxon>Dikarya</taxon>
        <taxon>Ascomycota</taxon>
        <taxon>Pezizomycotina</taxon>
        <taxon>Eurotiomycetes</taxon>
        <taxon>Eurotiomycetidae</taxon>
        <taxon>Onygenales</taxon>
        <taxon>Ajellomycetaceae</taxon>
        <taxon>Histoplasma</taxon>
    </lineage>
</organism>
<evidence type="ECO:0000313" key="1">
    <source>
        <dbReference type="EMBL" id="EEH09442.1"/>
    </source>
</evidence>
<sequence length="150" mass="16302">MEVLVRQLMRLAAVGNTRGHVTSHIPTSGGRELSQAPSPACEDGSTICADHDGAGIAILEVRIASDVVLSFTQLMQKVFGPGIHGASLKKDRFGIEHWMTTQRKLAWTLFDDAGIGKYEKRMGWEPDVSCEPIGTLSKIPVESRGITTQK</sequence>
<dbReference type="GeneID" id="69035995"/>
<dbReference type="InParanoid" id="C0NI07"/>
<dbReference type="AlphaFoldDB" id="C0NI07"/>
<name>C0NI07_AJECG</name>
<keyword evidence="2" id="KW-1185">Reference proteome</keyword>
<gene>
    <name evidence="1" type="ORF">HCBG_02979</name>
</gene>
<accession>C0NI07</accession>